<dbReference type="AlphaFoldDB" id="A0A848LN05"/>
<feature type="transmembrane region" description="Helical" evidence="2">
    <location>
        <begin position="43"/>
        <end position="66"/>
    </location>
</feature>
<gene>
    <name evidence="3" type="ORF">HG543_29915</name>
</gene>
<keyword evidence="4" id="KW-1185">Reference proteome</keyword>
<evidence type="ECO:0000256" key="2">
    <source>
        <dbReference type="SAM" id="Phobius"/>
    </source>
</evidence>
<organism evidence="3 4">
    <name type="scientific">Pyxidicoccus fallax</name>
    <dbReference type="NCBI Taxonomy" id="394095"/>
    <lineage>
        <taxon>Bacteria</taxon>
        <taxon>Pseudomonadati</taxon>
        <taxon>Myxococcota</taxon>
        <taxon>Myxococcia</taxon>
        <taxon>Myxococcales</taxon>
        <taxon>Cystobacterineae</taxon>
        <taxon>Myxococcaceae</taxon>
        <taxon>Pyxidicoccus</taxon>
    </lineage>
</organism>
<name>A0A848LN05_9BACT</name>
<sequence length="373" mass="41901">MSAVLAVLCLLVTLALSLAVLGFALTTLGFTSEAYHRGMTTLHIVITVVAVLVAATPLFVTVWAGWRRFFSSRPWEDVPLGLGLPLLAPVVCAGLSLLAFHLGERVASHQSQQRRAEELAALRAEVDGGALEKSCDIILTDPRATPEDMRRCRTRIESLSDPKKRWAELQRFLDIHSGFQTWTPMKVGLAPKWDWNRSVVVVRHDQEWFIRTFYETWLAQPEAFDSEKELTRLNGCLRDTDRWTGWTPSALAVFRAQVLPAIVQRVEAQRERHQELLVWPWLQKALAEHQAPPKKKEVPPVPKLDAVPERSIGLARFDADGTLHLWLRATPETGAFGDVYLTYTPSDEHYGPWKSHLDSTEPGKVQPVAALAD</sequence>
<protein>
    <submittedName>
        <fullName evidence="3">Uncharacterized protein</fullName>
    </submittedName>
</protein>
<evidence type="ECO:0000256" key="1">
    <source>
        <dbReference type="SAM" id="MobiDB-lite"/>
    </source>
</evidence>
<dbReference type="Proteomes" id="UP000518300">
    <property type="component" value="Unassembled WGS sequence"/>
</dbReference>
<proteinExistence type="predicted"/>
<dbReference type="RefSeq" id="WP_169348308.1">
    <property type="nucleotide sequence ID" value="NZ_JABBJJ010000166.1"/>
</dbReference>
<evidence type="ECO:0000313" key="4">
    <source>
        <dbReference type="Proteomes" id="UP000518300"/>
    </source>
</evidence>
<keyword evidence="2" id="KW-0812">Transmembrane</keyword>
<dbReference type="EMBL" id="JABBJJ010000166">
    <property type="protein sequence ID" value="NMO19050.1"/>
    <property type="molecule type" value="Genomic_DNA"/>
</dbReference>
<evidence type="ECO:0000313" key="3">
    <source>
        <dbReference type="EMBL" id="NMO19050.1"/>
    </source>
</evidence>
<keyword evidence="2" id="KW-1133">Transmembrane helix</keyword>
<feature type="region of interest" description="Disordered" evidence="1">
    <location>
        <begin position="353"/>
        <end position="373"/>
    </location>
</feature>
<accession>A0A848LN05</accession>
<comment type="caution">
    <text evidence="3">The sequence shown here is derived from an EMBL/GenBank/DDBJ whole genome shotgun (WGS) entry which is preliminary data.</text>
</comment>
<reference evidence="3 4" key="1">
    <citation type="submission" date="2020-04" db="EMBL/GenBank/DDBJ databases">
        <title>Draft genome of Pyxidicoccus fallax type strain.</title>
        <authorList>
            <person name="Whitworth D.E."/>
        </authorList>
    </citation>
    <scope>NUCLEOTIDE SEQUENCE [LARGE SCALE GENOMIC DNA]</scope>
    <source>
        <strain evidence="3 4">DSM 14698</strain>
    </source>
</reference>
<keyword evidence="2" id="KW-0472">Membrane</keyword>
<feature type="transmembrane region" description="Helical" evidence="2">
    <location>
        <begin position="78"/>
        <end position="102"/>
    </location>
</feature>